<evidence type="ECO:0000313" key="1">
    <source>
        <dbReference type="EMBL" id="CAF2179225.1"/>
    </source>
</evidence>
<organism evidence="1 3">
    <name type="scientific">Rotaria magnacalcarata</name>
    <dbReference type="NCBI Taxonomy" id="392030"/>
    <lineage>
        <taxon>Eukaryota</taxon>
        <taxon>Metazoa</taxon>
        <taxon>Spiralia</taxon>
        <taxon>Gnathifera</taxon>
        <taxon>Rotifera</taxon>
        <taxon>Eurotatoria</taxon>
        <taxon>Bdelloidea</taxon>
        <taxon>Philodinida</taxon>
        <taxon>Philodinidae</taxon>
        <taxon>Rotaria</taxon>
    </lineage>
</organism>
<protein>
    <submittedName>
        <fullName evidence="1">Uncharacterized protein</fullName>
    </submittedName>
</protein>
<name>A0A816Z6A9_9BILA</name>
<accession>A0A816Z6A9</accession>
<evidence type="ECO:0000313" key="3">
    <source>
        <dbReference type="Proteomes" id="UP000663824"/>
    </source>
</evidence>
<reference evidence="1" key="1">
    <citation type="submission" date="2021-02" db="EMBL/GenBank/DDBJ databases">
        <authorList>
            <person name="Nowell W R."/>
        </authorList>
    </citation>
    <scope>NUCLEOTIDE SEQUENCE</scope>
</reference>
<dbReference type="AlphaFoldDB" id="A0A816Z6A9"/>
<dbReference type="Proteomes" id="UP000663824">
    <property type="component" value="Unassembled WGS sequence"/>
</dbReference>
<evidence type="ECO:0000313" key="2">
    <source>
        <dbReference type="EMBL" id="CAF5063719.1"/>
    </source>
</evidence>
<proteinExistence type="predicted"/>
<dbReference type="EMBL" id="CAJNRE010018795">
    <property type="protein sequence ID" value="CAF2179225.1"/>
    <property type="molecule type" value="Genomic_DNA"/>
</dbReference>
<dbReference type="Proteomes" id="UP000676336">
    <property type="component" value="Unassembled WGS sequence"/>
</dbReference>
<comment type="caution">
    <text evidence="1">The sequence shown here is derived from an EMBL/GenBank/DDBJ whole genome shotgun (WGS) entry which is preliminary data.</text>
</comment>
<dbReference type="EMBL" id="CAJOBI010230671">
    <property type="protein sequence ID" value="CAF5063719.1"/>
    <property type="molecule type" value="Genomic_DNA"/>
</dbReference>
<sequence>MLTRQGAKRLLEAEFQRLSDIDITFADRTTVAPIVYRPAESIMAEKTVATLLSKTLEQTPKFSGKPDQDADEWMKDLTATFRMADITEPQGLKIIFTFLEGHPKQ</sequence>
<gene>
    <name evidence="1" type="ORF">MBJ925_LOCUS34261</name>
    <name evidence="2" type="ORF">SMN809_LOCUS59907</name>
</gene>